<dbReference type="GO" id="GO:0005975">
    <property type="term" value="P:carbohydrate metabolic process"/>
    <property type="evidence" value="ECO:0007669"/>
    <property type="project" value="InterPro"/>
</dbReference>
<feature type="domain" description="Glycoside hydrolase family 3 N-terminal" evidence="7">
    <location>
        <begin position="74"/>
        <end position="280"/>
    </location>
</feature>
<comment type="caution">
    <text evidence="8">The sequence shown here is derived from an EMBL/GenBank/DDBJ whole genome shotgun (WGS) entry which is preliminary data.</text>
</comment>
<evidence type="ECO:0000259" key="7">
    <source>
        <dbReference type="Pfam" id="PF00933"/>
    </source>
</evidence>
<dbReference type="InterPro" id="IPR001764">
    <property type="entry name" value="Glyco_hydro_3_N"/>
</dbReference>
<evidence type="ECO:0000313" key="8">
    <source>
        <dbReference type="EMBL" id="GER91986.1"/>
    </source>
</evidence>
<accession>A0A5J4L3D3</accession>
<protein>
    <recommendedName>
        <fullName evidence="3">beta-N-acetylhexosaminidase</fullName>
        <ecNumber evidence="3">3.2.1.52</ecNumber>
    </recommendedName>
</protein>
<dbReference type="Proteomes" id="UP000326912">
    <property type="component" value="Unassembled WGS sequence"/>
</dbReference>
<gene>
    <name evidence="8" type="ORF">KDW_61480</name>
</gene>
<proteinExistence type="inferred from homology"/>
<keyword evidence="9" id="KW-1185">Reference proteome</keyword>
<dbReference type="GO" id="GO:0004563">
    <property type="term" value="F:beta-N-acetylhexosaminidase activity"/>
    <property type="evidence" value="ECO:0007669"/>
    <property type="project" value="UniProtKB-EC"/>
</dbReference>
<dbReference type="PANTHER" id="PTHR30480:SF13">
    <property type="entry name" value="BETA-HEXOSAMINIDASE"/>
    <property type="match status" value="1"/>
</dbReference>
<dbReference type="SUPFAM" id="SSF51445">
    <property type="entry name" value="(Trans)glycosidases"/>
    <property type="match status" value="1"/>
</dbReference>
<evidence type="ECO:0000256" key="3">
    <source>
        <dbReference type="ARBA" id="ARBA00012663"/>
    </source>
</evidence>
<keyword evidence="4" id="KW-0378">Hydrolase</keyword>
<dbReference type="InterPro" id="IPR017853">
    <property type="entry name" value="GH"/>
</dbReference>
<dbReference type="AlphaFoldDB" id="A0A5J4L3D3"/>
<comment type="catalytic activity">
    <reaction evidence="1">
        <text>Hydrolysis of terminal non-reducing N-acetyl-D-hexosamine residues in N-acetyl-beta-D-hexosaminides.</text>
        <dbReference type="EC" id="3.2.1.52"/>
    </reaction>
</comment>
<keyword evidence="5" id="KW-0326">Glycosidase</keyword>
<evidence type="ECO:0000256" key="2">
    <source>
        <dbReference type="ARBA" id="ARBA00005336"/>
    </source>
</evidence>
<organism evidence="8 9">
    <name type="scientific">Dictyobacter vulcani</name>
    <dbReference type="NCBI Taxonomy" id="2607529"/>
    <lineage>
        <taxon>Bacteria</taxon>
        <taxon>Bacillati</taxon>
        <taxon>Chloroflexota</taxon>
        <taxon>Ktedonobacteria</taxon>
        <taxon>Ktedonobacterales</taxon>
        <taxon>Dictyobacteraceae</taxon>
        <taxon>Dictyobacter</taxon>
    </lineage>
</organism>
<evidence type="ECO:0000256" key="6">
    <source>
        <dbReference type="SAM" id="SignalP"/>
    </source>
</evidence>
<reference evidence="8 9" key="1">
    <citation type="submission" date="2019-10" db="EMBL/GenBank/DDBJ databases">
        <title>Dictyobacter vulcani sp. nov., within the class Ktedonobacteria, isolated from soil of volcanic Mt. Zao.</title>
        <authorList>
            <person name="Zheng Y."/>
            <person name="Wang C.M."/>
            <person name="Sakai Y."/>
            <person name="Abe K."/>
            <person name="Yokota A."/>
            <person name="Yabe S."/>
        </authorList>
    </citation>
    <scope>NUCLEOTIDE SEQUENCE [LARGE SCALE GENOMIC DNA]</scope>
    <source>
        <strain evidence="8 9">W12</strain>
    </source>
</reference>
<comment type="similarity">
    <text evidence="2">Belongs to the glycosyl hydrolase 3 family.</text>
</comment>
<evidence type="ECO:0000256" key="4">
    <source>
        <dbReference type="ARBA" id="ARBA00022801"/>
    </source>
</evidence>
<dbReference type="PROSITE" id="PS51257">
    <property type="entry name" value="PROKAR_LIPOPROTEIN"/>
    <property type="match status" value="1"/>
</dbReference>
<dbReference type="EMBL" id="BKZW01000005">
    <property type="protein sequence ID" value="GER91986.1"/>
    <property type="molecule type" value="Genomic_DNA"/>
</dbReference>
<evidence type="ECO:0000256" key="1">
    <source>
        <dbReference type="ARBA" id="ARBA00001231"/>
    </source>
</evidence>
<dbReference type="GO" id="GO:0009254">
    <property type="term" value="P:peptidoglycan turnover"/>
    <property type="evidence" value="ECO:0007669"/>
    <property type="project" value="TreeGrafter"/>
</dbReference>
<evidence type="ECO:0000313" key="9">
    <source>
        <dbReference type="Proteomes" id="UP000326912"/>
    </source>
</evidence>
<keyword evidence="6" id="KW-0732">Signal</keyword>
<dbReference type="InterPro" id="IPR036962">
    <property type="entry name" value="Glyco_hydro_3_N_sf"/>
</dbReference>
<dbReference type="Gene3D" id="3.20.20.300">
    <property type="entry name" value="Glycoside hydrolase, family 3, N-terminal domain"/>
    <property type="match status" value="1"/>
</dbReference>
<dbReference type="InterPro" id="IPR050226">
    <property type="entry name" value="NagZ_Beta-hexosaminidase"/>
</dbReference>
<dbReference type="EC" id="3.2.1.52" evidence="3"/>
<dbReference type="Pfam" id="PF00933">
    <property type="entry name" value="Glyco_hydro_3"/>
    <property type="match status" value="1"/>
</dbReference>
<feature type="signal peptide" evidence="6">
    <location>
        <begin position="1"/>
        <end position="33"/>
    </location>
</feature>
<name>A0A5J4L3D3_9CHLR</name>
<evidence type="ECO:0000256" key="5">
    <source>
        <dbReference type="ARBA" id="ARBA00023295"/>
    </source>
</evidence>
<feature type="chain" id="PRO_5023838852" description="beta-N-acetylhexosaminidase" evidence="6">
    <location>
        <begin position="34"/>
        <end position="291"/>
    </location>
</feature>
<sequence>MQKDYAVHKKRLTLFSLFLLSCICLLSGCSSFSSDVSSYVSPSSNNTTSNVAKPTPTPDPIKTKAQLILKKMSLNDKFAQLIMVEFIGHDYTVSGLQQMVAQQHVGSFLYQESDGNFAWPNNTVDSLHAFSAQATTDAAVAPLIAIDQEGGTVSKTSAFFGPKPSAEQMTQSGDPNTAYEQAKTDASDLKQLGINANLAPVVDVGPDNTIYGPRFFSDNPDTVTTYAGTFIKGLQDNGIPGTLKHFPGLGSSDDVDPHSGLPIVTKSMDNLQKTDFVPIRKSSNSRILPWS</sequence>
<dbReference type="PANTHER" id="PTHR30480">
    <property type="entry name" value="BETA-HEXOSAMINIDASE-RELATED"/>
    <property type="match status" value="1"/>
</dbReference>